<feature type="domain" description="Glycosyl transferase family 1" evidence="1">
    <location>
        <begin position="160"/>
        <end position="285"/>
    </location>
</feature>
<evidence type="ECO:0000313" key="2">
    <source>
        <dbReference type="EMBL" id="CAB5061436.1"/>
    </source>
</evidence>
<reference evidence="2" key="1">
    <citation type="submission" date="2020-05" db="EMBL/GenBank/DDBJ databases">
        <authorList>
            <person name="Chiriac C."/>
            <person name="Salcher M."/>
            <person name="Ghai R."/>
            <person name="Kavagutti S V."/>
        </authorList>
    </citation>
    <scope>NUCLEOTIDE SEQUENCE</scope>
</reference>
<dbReference type="GO" id="GO:0016757">
    <property type="term" value="F:glycosyltransferase activity"/>
    <property type="evidence" value="ECO:0007669"/>
    <property type="project" value="InterPro"/>
</dbReference>
<dbReference type="Pfam" id="PF00534">
    <property type="entry name" value="Glycos_transf_1"/>
    <property type="match status" value="1"/>
</dbReference>
<dbReference type="AlphaFoldDB" id="A0A6J7U995"/>
<protein>
    <submittedName>
        <fullName evidence="2">Unannotated protein</fullName>
    </submittedName>
</protein>
<proteinExistence type="predicted"/>
<dbReference type="InterPro" id="IPR001296">
    <property type="entry name" value="Glyco_trans_1"/>
</dbReference>
<accession>A0A6J7U995</accession>
<dbReference type="SUPFAM" id="SSF53756">
    <property type="entry name" value="UDP-Glycosyltransferase/glycogen phosphorylase"/>
    <property type="match status" value="1"/>
</dbReference>
<organism evidence="2">
    <name type="scientific">freshwater metagenome</name>
    <dbReference type="NCBI Taxonomy" id="449393"/>
    <lineage>
        <taxon>unclassified sequences</taxon>
        <taxon>metagenomes</taxon>
        <taxon>ecological metagenomes</taxon>
    </lineage>
</organism>
<gene>
    <name evidence="2" type="ORF">UFOPK4358_00350</name>
</gene>
<name>A0A6J7U995_9ZZZZ</name>
<sequence length="353" mass="40138">MRRTHLLIVNYAMDEKHQVFSHQVEVVNNLSKYFDQISVLTGQIGNYSVPENVKVISYQWIEGKRIISLIKFYKVFLNAILRNKFTSVFSHMTSVQSTLIAPITKIIRLRHFLWYAHTSNNFYLRTSSLLLDGIITSTPGSCPISGKKVYPIGQAIDSKKFSKKDNFKGPISRLIHIGRFDPAKKIDVIIETARKLKSNNSKITLEIIGSPSSKKYENFSKAIKNDVIEDTKNGWLKFTPSISRESIPDTIKTYDCFLHSFEGSLDKALVEATLSGIPVLTINSEYRKIFGNWDLSNPGSNPTLEQEGQLLLKLNDQIIMKEINRRYCIAIAEHELVGWINRLVGILKGQAKV</sequence>
<dbReference type="EMBL" id="CAFBQQ010000030">
    <property type="protein sequence ID" value="CAB5061436.1"/>
    <property type="molecule type" value="Genomic_DNA"/>
</dbReference>
<evidence type="ECO:0000259" key="1">
    <source>
        <dbReference type="Pfam" id="PF00534"/>
    </source>
</evidence>
<dbReference type="Gene3D" id="3.40.50.2000">
    <property type="entry name" value="Glycogen Phosphorylase B"/>
    <property type="match status" value="1"/>
</dbReference>